<keyword evidence="5" id="KW-0408">Iron</keyword>
<dbReference type="SUPFAM" id="SSF56176">
    <property type="entry name" value="FAD-binding/transporter-associated domain-like"/>
    <property type="match status" value="1"/>
</dbReference>
<dbReference type="PANTHER" id="PTHR45444:SF3">
    <property type="entry name" value="XANTHINE DEHYDROGENASE"/>
    <property type="match status" value="1"/>
</dbReference>
<dbReference type="PROSITE" id="PS51085">
    <property type="entry name" value="2FE2S_FER_2"/>
    <property type="match status" value="1"/>
</dbReference>
<dbReference type="SUPFAM" id="SSF54292">
    <property type="entry name" value="2Fe-2S ferredoxin-like"/>
    <property type="match status" value="1"/>
</dbReference>
<dbReference type="Pfam" id="PF00941">
    <property type="entry name" value="FAD_binding_5"/>
    <property type="match status" value="1"/>
</dbReference>
<dbReference type="InterPro" id="IPR002346">
    <property type="entry name" value="Mopterin_DH_FAD-bd"/>
</dbReference>
<proteinExistence type="predicted"/>
<dbReference type="InterPro" id="IPR016169">
    <property type="entry name" value="FAD-bd_PCMH_sub2"/>
</dbReference>
<dbReference type="Pfam" id="PF00111">
    <property type="entry name" value="Fer2"/>
    <property type="match status" value="1"/>
</dbReference>
<dbReference type="InterPro" id="IPR001041">
    <property type="entry name" value="2Fe-2S_ferredoxin-type"/>
</dbReference>
<dbReference type="RefSeq" id="WP_255189176.1">
    <property type="nucleotide sequence ID" value="NZ_CP113517.1"/>
</dbReference>
<keyword evidence="1" id="KW-0285">Flavoprotein</keyword>
<organism evidence="8 9">
    <name type="scientific">Methylomonas rapida</name>
    <dbReference type="NCBI Taxonomy" id="2963939"/>
    <lineage>
        <taxon>Bacteria</taxon>
        <taxon>Pseudomonadati</taxon>
        <taxon>Pseudomonadota</taxon>
        <taxon>Gammaproteobacteria</taxon>
        <taxon>Methylococcales</taxon>
        <taxon>Methylococcaceae</taxon>
        <taxon>Methylomonas</taxon>
    </lineage>
</organism>
<dbReference type="InterPro" id="IPR016208">
    <property type="entry name" value="Ald_Oxase/xanthine_DH-like"/>
</dbReference>
<dbReference type="PROSITE" id="PS00197">
    <property type="entry name" value="2FE2S_FER_1"/>
    <property type="match status" value="1"/>
</dbReference>
<dbReference type="Gene3D" id="3.10.20.30">
    <property type="match status" value="1"/>
</dbReference>
<dbReference type="Proteomes" id="UP001162780">
    <property type="component" value="Chromosome"/>
</dbReference>
<dbReference type="InterPro" id="IPR036884">
    <property type="entry name" value="2Fe-2S-bd_dom_sf"/>
</dbReference>
<gene>
    <name evidence="8" type="ORF">NM686_017690</name>
</gene>
<dbReference type="EMBL" id="CP113517">
    <property type="protein sequence ID" value="WAR44187.1"/>
    <property type="molecule type" value="Genomic_DNA"/>
</dbReference>
<evidence type="ECO:0000259" key="6">
    <source>
        <dbReference type="PROSITE" id="PS51085"/>
    </source>
</evidence>
<evidence type="ECO:0000256" key="1">
    <source>
        <dbReference type="ARBA" id="ARBA00022630"/>
    </source>
</evidence>
<reference evidence="8" key="1">
    <citation type="submission" date="2022-11" db="EMBL/GenBank/DDBJ databases">
        <title>Methylomonas rapida sp. nov., Carotenoid-Producing Obligate Methanotrophs with High Growth Characteristics and Biotechnological Potential.</title>
        <authorList>
            <person name="Tikhonova E.N."/>
            <person name="Suleimanov R.Z."/>
            <person name="Miroshnikov K."/>
            <person name="Oshkin I.Y."/>
            <person name="Belova S.E."/>
            <person name="Danilova O.V."/>
            <person name="Ashikhmin A."/>
            <person name="Konopkin A."/>
            <person name="But S.Y."/>
            <person name="Khmelenina V.N."/>
            <person name="Kuznetsov N."/>
            <person name="Pimenov N.V."/>
            <person name="Dedysh S.N."/>
        </authorList>
    </citation>
    <scope>NUCLEOTIDE SEQUENCE</scope>
    <source>
        <strain evidence="8">MP1</strain>
    </source>
</reference>
<dbReference type="Gene3D" id="1.10.150.120">
    <property type="entry name" value="[2Fe-2S]-binding domain"/>
    <property type="match status" value="1"/>
</dbReference>
<evidence type="ECO:0000313" key="9">
    <source>
        <dbReference type="Proteomes" id="UP001162780"/>
    </source>
</evidence>
<evidence type="ECO:0000256" key="2">
    <source>
        <dbReference type="ARBA" id="ARBA00022723"/>
    </source>
</evidence>
<evidence type="ECO:0000313" key="8">
    <source>
        <dbReference type="EMBL" id="WAR44187.1"/>
    </source>
</evidence>
<dbReference type="InterPro" id="IPR036318">
    <property type="entry name" value="FAD-bd_PCMH-like_sf"/>
</dbReference>
<dbReference type="InterPro" id="IPR016166">
    <property type="entry name" value="FAD-bd_PCMH"/>
</dbReference>
<dbReference type="SUPFAM" id="SSF55447">
    <property type="entry name" value="CO dehydrogenase flavoprotein C-terminal domain-like"/>
    <property type="match status" value="1"/>
</dbReference>
<dbReference type="Pfam" id="PF03450">
    <property type="entry name" value="CO_deh_flav_C"/>
    <property type="match status" value="1"/>
</dbReference>
<dbReference type="Pfam" id="PF01799">
    <property type="entry name" value="Fer2_2"/>
    <property type="match status" value="1"/>
</dbReference>
<dbReference type="InterPro" id="IPR036010">
    <property type="entry name" value="2Fe-2S_ferredoxin-like_sf"/>
</dbReference>
<evidence type="ECO:0000256" key="5">
    <source>
        <dbReference type="ARBA" id="ARBA00023004"/>
    </source>
</evidence>
<evidence type="ECO:0000259" key="7">
    <source>
        <dbReference type="PROSITE" id="PS51387"/>
    </source>
</evidence>
<accession>A0ABY7GFZ2</accession>
<evidence type="ECO:0000256" key="3">
    <source>
        <dbReference type="ARBA" id="ARBA00022827"/>
    </source>
</evidence>
<feature type="domain" description="FAD-binding PCMH-type" evidence="7">
    <location>
        <begin position="184"/>
        <end position="356"/>
    </location>
</feature>
<keyword evidence="3" id="KW-0274">FAD</keyword>
<dbReference type="PANTHER" id="PTHR45444">
    <property type="entry name" value="XANTHINE DEHYDROGENASE"/>
    <property type="match status" value="1"/>
</dbReference>
<name>A0ABY7GFZ2_9GAMM</name>
<dbReference type="Gene3D" id="3.30.390.50">
    <property type="entry name" value="CO dehydrogenase flavoprotein, C-terminal domain"/>
    <property type="match status" value="1"/>
</dbReference>
<dbReference type="InterPro" id="IPR002888">
    <property type="entry name" value="2Fe-2S-bd"/>
</dbReference>
<keyword evidence="9" id="KW-1185">Reference proteome</keyword>
<dbReference type="Gene3D" id="3.30.465.10">
    <property type="match status" value="1"/>
</dbReference>
<dbReference type="SUPFAM" id="SSF47741">
    <property type="entry name" value="CO dehydrogenase ISP C-domain like"/>
    <property type="match status" value="1"/>
</dbReference>
<dbReference type="PROSITE" id="PS51387">
    <property type="entry name" value="FAD_PCMH"/>
    <property type="match status" value="1"/>
</dbReference>
<dbReference type="SMART" id="SM01092">
    <property type="entry name" value="CO_deh_flav_C"/>
    <property type="match status" value="1"/>
</dbReference>
<evidence type="ECO:0000256" key="4">
    <source>
        <dbReference type="ARBA" id="ARBA00023002"/>
    </source>
</evidence>
<feature type="domain" description="2Fe-2S ferredoxin-type" evidence="6">
    <location>
        <begin position="2"/>
        <end position="86"/>
    </location>
</feature>
<keyword evidence="2" id="KW-0479">Metal-binding</keyword>
<keyword evidence="4" id="KW-0560">Oxidoreductase</keyword>
<protein>
    <submittedName>
        <fullName evidence="8">FAD binding domain-containing protein</fullName>
    </submittedName>
</protein>
<dbReference type="InterPro" id="IPR012675">
    <property type="entry name" value="Beta-grasp_dom_sf"/>
</dbReference>
<dbReference type="InterPro" id="IPR006058">
    <property type="entry name" value="2Fe2S_fd_BS"/>
</dbReference>
<dbReference type="InterPro" id="IPR005107">
    <property type="entry name" value="CO_DH_flav_C"/>
</dbReference>
<sequence>MSIITFLLNQTVVTERTLESTPLLDILRGSQHLTGCKEGCREGDCGACLVLLGTRESGKLVYRPATACLVPLGALAGWHVVTIEGLSGTKPNPIQQALVEQGGIQCGFCSPGIVVALTAFFLNSPTSEVDAALEAVAGNLCRCTGYAGIKRAIQQLCEQFDLARSQPAKRLDDCLQWRLLPAYFADIEAQLASLPAPTPAVSQTKETGILVAGGTDLMVHQAKTANAANLQFLPRIADQDCIRLDGERCRIAAGTTIEQLRTSPVLQELLPSIAEDLQLLCSAPIRQHATLGGNLANASPIADLAVFFLALDAELILEKRGSRRRLPLREFFLAYKQTALQSGERIAEIAVNVVASFSFEKVCKRMHLDIASVNSALSIGLANGVIDHVHLAAGGVAPLPLYLATVCDYLRGKAINAKTVLAAAAIAQTEIAPIGDLRGSIEYKRLLFRQLFFAHFLKLFPELIRWEDLHALG</sequence>
<dbReference type="InterPro" id="IPR036683">
    <property type="entry name" value="CO_DH_flav_C_dom_sf"/>
</dbReference>